<dbReference type="SMART" id="SM00345">
    <property type="entry name" value="HTH_GNTR"/>
    <property type="match status" value="1"/>
</dbReference>
<evidence type="ECO:0000313" key="7">
    <source>
        <dbReference type="EMBL" id="NKG22752.1"/>
    </source>
</evidence>
<keyword evidence="7" id="KW-0032">Aminotransferase</keyword>
<dbReference type="InterPro" id="IPR015421">
    <property type="entry name" value="PyrdxlP-dep_Trfase_major"/>
</dbReference>
<dbReference type="Pfam" id="PF00392">
    <property type="entry name" value="GntR"/>
    <property type="match status" value="1"/>
</dbReference>
<dbReference type="PANTHER" id="PTHR46577">
    <property type="entry name" value="HTH-TYPE TRANSCRIPTIONAL REGULATORY PROTEIN GABR"/>
    <property type="match status" value="1"/>
</dbReference>
<keyword evidence="7" id="KW-0808">Transferase</keyword>
<dbReference type="PRINTS" id="PR00035">
    <property type="entry name" value="HTHGNTR"/>
</dbReference>
<evidence type="ECO:0000256" key="4">
    <source>
        <dbReference type="ARBA" id="ARBA00023125"/>
    </source>
</evidence>
<evidence type="ECO:0000256" key="5">
    <source>
        <dbReference type="ARBA" id="ARBA00023163"/>
    </source>
</evidence>
<evidence type="ECO:0000256" key="2">
    <source>
        <dbReference type="ARBA" id="ARBA00022898"/>
    </source>
</evidence>
<dbReference type="PROSITE" id="PS50949">
    <property type="entry name" value="HTH_GNTR"/>
    <property type="match status" value="1"/>
</dbReference>
<dbReference type="InterPro" id="IPR004839">
    <property type="entry name" value="Aminotransferase_I/II_large"/>
</dbReference>
<dbReference type="CDD" id="cd00609">
    <property type="entry name" value="AAT_like"/>
    <property type="match status" value="1"/>
</dbReference>
<dbReference type="PANTHER" id="PTHR46577:SF1">
    <property type="entry name" value="HTH-TYPE TRANSCRIPTIONAL REGULATORY PROTEIN GABR"/>
    <property type="match status" value="1"/>
</dbReference>
<gene>
    <name evidence="7" type="ORF">HED64_18830</name>
</gene>
<name>A0ABX1G916_9MICC</name>
<dbReference type="InterPro" id="IPR036388">
    <property type="entry name" value="WH-like_DNA-bd_sf"/>
</dbReference>
<reference evidence="7 8" key="1">
    <citation type="submission" date="2020-04" db="EMBL/GenBank/DDBJ databases">
        <title>Paeniglutamicibacter sp. ANT13_2, a novel actinomycete isolated from sediment in Antarctica.</title>
        <authorList>
            <person name="Sakdapetsiri C."/>
            <person name="Pinyakong O."/>
        </authorList>
    </citation>
    <scope>NUCLEOTIDE SEQUENCE [LARGE SCALE GENOMIC DNA]</scope>
    <source>
        <strain evidence="7 8">ANT13_2</strain>
    </source>
</reference>
<evidence type="ECO:0000256" key="1">
    <source>
        <dbReference type="ARBA" id="ARBA00005384"/>
    </source>
</evidence>
<evidence type="ECO:0000256" key="3">
    <source>
        <dbReference type="ARBA" id="ARBA00023015"/>
    </source>
</evidence>
<organism evidence="7 8">
    <name type="scientific">Paeniglutamicibacter terrestris</name>
    <dbReference type="NCBI Taxonomy" id="2723403"/>
    <lineage>
        <taxon>Bacteria</taxon>
        <taxon>Bacillati</taxon>
        <taxon>Actinomycetota</taxon>
        <taxon>Actinomycetes</taxon>
        <taxon>Micrococcales</taxon>
        <taxon>Micrococcaceae</taxon>
        <taxon>Paeniglutamicibacter</taxon>
    </lineage>
</organism>
<keyword evidence="2" id="KW-0663">Pyridoxal phosphate</keyword>
<keyword evidence="4" id="KW-0238">DNA-binding</keyword>
<dbReference type="Proteomes" id="UP000746595">
    <property type="component" value="Unassembled WGS sequence"/>
</dbReference>
<keyword evidence="3" id="KW-0805">Transcription regulation</keyword>
<comment type="caution">
    <text evidence="7">The sequence shown here is derived from an EMBL/GenBank/DDBJ whole genome shotgun (WGS) entry which is preliminary data.</text>
</comment>
<feature type="domain" description="HTH gntR-type" evidence="6">
    <location>
        <begin position="24"/>
        <end position="92"/>
    </location>
</feature>
<dbReference type="Gene3D" id="3.40.640.10">
    <property type="entry name" value="Type I PLP-dependent aspartate aminotransferase-like (Major domain)"/>
    <property type="match status" value="1"/>
</dbReference>
<sequence>MSVITRHLPARSLRNMLGTRVGEQPAYSWLAEGIRQLVSNGRVLHGTMLPSERELVSELGMSRTTVTRAYQELRERGFAEAKQGSGTRIRIPGGDIGGGSEPLAVGIQETLPSGGIDLTCGAPTAPVGLASYYERALDQLPGYIGGMGYYPMGLPVLRETIAHEYTRRNLPTTPDQIIVTAGALSAVATAARAVLARGARVLAESPSYPNSVTSLRQHGARMTALPIGPEGSDIPGIEAALARGGISAMLCLPDFHNPTGTLLDNAGRERWARALVTHDVRGIIDETNADLWLDDRPDVLPMATFAPSLITVGSASKTYWGGLRLGWIRAPRELIGAINQVRSTVDLGAPVLEQLVLNLLMTERAGLDSPTRAGLRKNRDWIHAALGAQIPEWRIQKPGGGMSLWCNLPAPRSMALVAQAKKSGLILSPGSTFAVNDHGLEHWVRVPYALDTPQLERAVPLLVSAWKTVA</sequence>
<evidence type="ECO:0000313" key="8">
    <source>
        <dbReference type="Proteomes" id="UP000746595"/>
    </source>
</evidence>
<dbReference type="EMBL" id="JAAWVT010000015">
    <property type="protein sequence ID" value="NKG22752.1"/>
    <property type="molecule type" value="Genomic_DNA"/>
</dbReference>
<dbReference type="RefSeq" id="WP_168153490.1">
    <property type="nucleotide sequence ID" value="NZ_JAAWVT010000015.1"/>
</dbReference>
<dbReference type="Gene3D" id="1.10.10.10">
    <property type="entry name" value="Winged helix-like DNA-binding domain superfamily/Winged helix DNA-binding domain"/>
    <property type="match status" value="1"/>
</dbReference>
<comment type="similarity">
    <text evidence="1">In the C-terminal section; belongs to the class-I pyridoxal-phosphate-dependent aminotransferase family.</text>
</comment>
<proteinExistence type="inferred from homology"/>
<keyword evidence="8" id="KW-1185">Reference proteome</keyword>
<dbReference type="InterPro" id="IPR000524">
    <property type="entry name" value="Tscrpt_reg_HTH_GntR"/>
</dbReference>
<accession>A0ABX1G916</accession>
<protein>
    <submittedName>
        <fullName evidence="7">PLP-dependent aminotransferase family protein</fullName>
    </submittedName>
</protein>
<dbReference type="SUPFAM" id="SSF46785">
    <property type="entry name" value="Winged helix' DNA-binding domain"/>
    <property type="match status" value="1"/>
</dbReference>
<dbReference type="InterPro" id="IPR036390">
    <property type="entry name" value="WH_DNA-bd_sf"/>
</dbReference>
<dbReference type="InterPro" id="IPR051446">
    <property type="entry name" value="HTH_trans_reg/aminotransferase"/>
</dbReference>
<dbReference type="InterPro" id="IPR015424">
    <property type="entry name" value="PyrdxlP-dep_Trfase"/>
</dbReference>
<keyword evidence="5" id="KW-0804">Transcription</keyword>
<dbReference type="GO" id="GO:0008483">
    <property type="term" value="F:transaminase activity"/>
    <property type="evidence" value="ECO:0007669"/>
    <property type="project" value="UniProtKB-KW"/>
</dbReference>
<dbReference type="SUPFAM" id="SSF53383">
    <property type="entry name" value="PLP-dependent transferases"/>
    <property type="match status" value="1"/>
</dbReference>
<dbReference type="Pfam" id="PF00155">
    <property type="entry name" value="Aminotran_1_2"/>
    <property type="match status" value="1"/>
</dbReference>
<dbReference type="CDD" id="cd07377">
    <property type="entry name" value="WHTH_GntR"/>
    <property type="match status" value="1"/>
</dbReference>
<evidence type="ECO:0000259" key="6">
    <source>
        <dbReference type="PROSITE" id="PS50949"/>
    </source>
</evidence>